<evidence type="ECO:0000256" key="9">
    <source>
        <dbReference type="ARBA" id="ARBA00023277"/>
    </source>
</evidence>
<evidence type="ECO:0000256" key="11">
    <source>
        <dbReference type="ARBA" id="ARBA00049426"/>
    </source>
</evidence>
<comment type="caution">
    <text evidence="14">The sequence shown here is derived from an EMBL/GenBank/DDBJ whole genome shotgun (WGS) entry which is preliminary data.</text>
</comment>
<evidence type="ECO:0000256" key="6">
    <source>
        <dbReference type="ARBA" id="ARBA00022559"/>
    </source>
</evidence>
<evidence type="ECO:0000256" key="8">
    <source>
        <dbReference type="ARBA" id="ARBA00023002"/>
    </source>
</evidence>
<keyword evidence="7" id="KW-0049">Antioxidant</keyword>
<protein>
    <recommendedName>
        <fullName evidence="10">Glutaredoxin-dependent peroxiredoxin</fullName>
        <ecNumber evidence="5">1.11.1.25</ecNumber>
        <ecNumber evidence="4">2.4.1.82</ecNumber>
    </recommendedName>
</protein>
<feature type="domain" description="Thioredoxin" evidence="13">
    <location>
        <begin position="30"/>
        <end position="171"/>
    </location>
</feature>
<dbReference type="CDD" id="cd03013">
    <property type="entry name" value="PRX5_like"/>
    <property type="match status" value="1"/>
</dbReference>
<accession>A0A6L2JPM4</accession>
<dbReference type="GO" id="GO:0047274">
    <property type="term" value="F:galactinol-sucrose galactosyltransferase activity"/>
    <property type="evidence" value="ECO:0007669"/>
    <property type="project" value="UniProtKB-EC"/>
</dbReference>
<comment type="similarity">
    <text evidence="2">Belongs to the glycosyl hydrolases 36 family.</text>
</comment>
<feature type="active site" description="Cysteine sulfenic acid (-SOH) intermediate" evidence="12">
    <location>
        <position position="82"/>
    </location>
</feature>
<dbReference type="PANTHER" id="PTHR31268">
    <property type="match status" value="1"/>
</dbReference>
<dbReference type="InterPro" id="IPR037944">
    <property type="entry name" value="PRX5-like"/>
</dbReference>
<dbReference type="InterPro" id="IPR017853">
    <property type="entry name" value="GH"/>
</dbReference>
<evidence type="ECO:0000256" key="4">
    <source>
        <dbReference type="ARBA" id="ARBA00012708"/>
    </source>
</evidence>
<dbReference type="Pfam" id="PF05691">
    <property type="entry name" value="Raffinose_syn"/>
    <property type="match status" value="2"/>
</dbReference>
<keyword evidence="6" id="KW-0575">Peroxidase</keyword>
<dbReference type="PROSITE" id="PS51352">
    <property type="entry name" value="THIOREDOXIN_2"/>
    <property type="match status" value="1"/>
</dbReference>
<organism evidence="14">
    <name type="scientific">Tanacetum cinerariifolium</name>
    <name type="common">Dalmatian daisy</name>
    <name type="synonym">Chrysanthemum cinerariifolium</name>
    <dbReference type="NCBI Taxonomy" id="118510"/>
    <lineage>
        <taxon>Eukaryota</taxon>
        <taxon>Viridiplantae</taxon>
        <taxon>Streptophyta</taxon>
        <taxon>Embryophyta</taxon>
        <taxon>Tracheophyta</taxon>
        <taxon>Spermatophyta</taxon>
        <taxon>Magnoliopsida</taxon>
        <taxon>eudicotyledons</taxon>
        <taxon>Gunneridae</taxon>
        <taxon>Pentapetalae</taxon>
        <taxon>asterids</taxon>
        <taxon>campanulids</taxon>
        <taxon>Asterales</taxon>
        <taxon>Asteraceae</taxon>
        <taxon>Asteroideae</taxon>
        <taxon>Anthemideae</taxon>
        <taxon>Anthemidinae</taxon>
        <taxon>Tanacetum</taxon>
    </lineage>
</organism>
<dbReference type="SUPFAM" id="SSF51445">
    <property type="entry name" value="(Trans)glycosidases"/>
    <property type="match status" value="1"/>
</dbReference>
<dbReference type="InterPro" id="IPR013785">
    <property type="entry name" value="Aldolase_TIM"/>
</dbReference>
<keyword evidence="9" id="KW-0119">Carbohydrate metabolism</keyword>
<comment type="catalytic activity">
    <reaction evidence="11">
        <text>alpha-D-galactosyl-(1-&gt;3)-1D-myo-inositol + sucrose = raffinose + myo-inositol</text>
        <dbReference type="Rhea" id="RHEA:20161"/>
        <dbReference type="ChEBI" id="CHEBI:16634"/>
        <dbReference type="ChEBI" id="CHEBI:17268"/>
        <dbReference type="ChEBI" id="CHEBI:17505"/>
        <dbReference type="ChEBI" id="CHEBI:17992"/>
        <dbReference type="EC" id="2.4.1.82"/>
    </reaction>
</comment>
<evidence type="ECO:0000256" key="5">
    <source>
        <dbReference type="ARBA" id="ARBA00013016"/>
    </source>
</evidence>
<reference evidence="14" key="1">
    <citation type="journal article" date="2019" name="Sci. Rep.">
        <title>Draft genome of Tanacetum cinerariifolium, the natural source of mosquito coil.</title>
        <authorList>
            <person name="Yamashiro T."/>
            <person name="Shiraishi A."/>
            <person name="Satake H."/>
            <person name="Nakayama K."/>
        </authorList>
    </citation>
    <scope>NUCLEOTIDE SEQUENCE</scope>
</reference>
<dbReference type="InterPro" id="IPR008811">
    <property type="entry name" value="Glycosyl_hydrolases_36"/>
</dbReference>
<dbReference type="InterPro" id="IPR013766">
    <property type="entry name" value="Thioredoxin_domain"/>
</dbReference>
<dbReference type="Gene3D" id="3.20.20.70">
    <property type="entry name" value="Aldolase class I"/>
    <property type="match status" value="1"/>
</dbReference>
<sequence length="905" mass="98936">MAYAMLKQRTSAMKSIGQTWRHFASLSVGADLVAAAPNVSLQKARSWDEGVSSKFSVTPLSDIFKGKKVVIFGLPGAFTGVCTAQHVPSYKKNIDKFKAKGVDSVICVSVNDPYTMNGWAEKLEAKEAIEFYGDFDGKFHKSLDLELDLSSALLGHRSTSSLSTRVKMTITPKISVDGGNLVVHGKTVLTGVPENIVLTPGTGSGLVTGAFIGASATNSKSLHVFPVGVLEDLRFMLFPFQVMVDDSENGNIPTIYVVFLPLLEGQFRAVLQGNEKNELEICLESGDLAVETNQGLNLVYMNGGTNPFEVITQAVKAVENHMQTFHHREKKKLPGVLDWFGWCTWDAFYTDVTAEGVEEGLKSLSEGGTSPRFLIIDDGWQQIGNENKDTNVAVQEGAQFANRLTGIKENEKFQKKKDNHALSLKHVVDEAKKNYNVKYVYVWHAIAGYWGSVNPTVADMEQYDPSLAYPVQSPGVKGNQPDIVMDSLSVHGLGLVHPRKVFNFYNELHAYLASCGVDGVKVDVQNIIETLGAGHGGRVSLTRSYVQALEASIAKNFKDNGCIACMCHNTDGLYSAKQTAIIRASDDFYPHDPASHTILISSVAYNTLFLGEFMQPDWDMFHSLHPAADYHAAARSIGGCPIYVSDKPGNHNFDLLKKLVLPDGSVLRAQLNGRPTLDCLFADPARDGISLLKVWNVNKCTGVVGVFNCQGAGWCKIEKKTRMHDESPGILTGFVQSTDVDALAQVAGQDWHGETIVYCLRSGEIVRLPKGVSLPVSLKVLEYELFHFCPLKEISENISVAPIGLLDMFNSGGAVEQFKVQKTSKSEVNGDQATPFSKNRPVSATVSIKVRGYGRFGAYSSQRPLKCTIGGNDDEFNYDGSSGLVTLVVPVPREEIYKWCIEIVV</sequence>
<evidence type="ECO:0000259" key="13">
    <source>
        <dbReference type="PROSITE" id="PS51352"/>
    </source>
</evidence>
<dbReference type="Pfam" id="PF08534">
    <property type="entry name" value="Redoxin"/>
    <property type="match status" value="1"/>
</dbReference>
<keyword evidence="8" id="KW-0560">Oxidoreductase</keyword>
<keyword evidence="14" id="KW-0328">Glycosyltransferase</keyword>
<keyword evidence="14" id="KW-0808">Transferase</keyword>
<dbReference type="PANTHER" id="PTHR31268:SF32">
    <property type="entry name" value="GALACTINOL--SUCROSE GALACTOSYLTRANSFERASE 2-RELATED"/>
    <property type="match status" value="1"/>
</dbReference>
<dbReference type="InterPro" id="IPR036249">
    <property type="entry name" value="Thioredoxin-like_sf"/>
</dbReference>
<evidence type="ECO:0000256" key="3">
    <source>
        <dbReference type="ARBA" id="ARBA00010505"/>
    </source>
</evidence>
<dbReference type="InterPro" id="IPR013740">
    <property type="entry name" value="Redoxin"/>
</dbReference>
<evidence type="ECO:0000256" key="12">
    <source>
        <dbReference type="PIRSR" id="PIRSR637944-1"/>
    </source>
</evidence>
<name>A0A6L2JPM4_TANCI</name>
<evidence type="ECO:0000256" key="2">
    <source>
        <dbReference type="ARBA" id="ARBA00007240"/>
    </source>
</evidence>
<evidence type="ECO:0000256" key="7">
    <source>
        <dbReference type="ARBA" id="ARBA00022862"/>
    </source>
</evidence>
<dbReference type="EC" id="1.11.1.25" evidence="5"/>
<comment type="catalytic activity">
    <reaction evidence="1">
        <text>[glutaredoxin]-dithiol + a hydroperoxide = [glutaredoxin]-disulfide + an alcohol + H2O</text>
        <dbReference type="Rhea" id="RHEA:62624"/>
        <dbReference type="Rhea" id="RHEA-COMP:10729"/>
        <dbReference type="Rhea" id="RHEA-COMP:10730"/>
        <dbReference type="ChEBI" id="CHEBI:15377"/>
        <dbReference type="ChEBI" id="CHEBI:29950"/>
        <dbReference type="ChEBI" id="CHEBI:30879"/>
        <dbReference type="ChEBI" id="CHEBI:35924"/>
        <dbReference type="ChEBI" id="CHEBI:50058"/>
        <dbReference type="EC" id="1.11.1.25"/>
    </reaction>
</comment>
<evidence type="ECO:0000256" key="1">
    <source>
        <dbReference type="ARBA" id="ARBA00001711"/>
    </source>
</evidence>
<dbReference type="EMBL" id="BKCJ010001067">
    <property type="protein sequence ID" value="GEU38572.1"/>
    <property type="molecule type" value="Genomic_DNA"/>
</dbReference>
<comment type="similarity">
    <text evidence="3">Belongs to the peroxiredoxin family. Prx5 subfamily.</text>
</comment>
<dbReference type="AlphaFoldDB" id="A0A6L2JPM4"/>
<dbReference type="GO" id="GO:0008379">
    <property type="term" value="F:thioredoxin peroxidase activity"/>
    <property type="evidence" value="ECO:0007669"/>
    <property type="project" value="InterPro"/>
</dbReference>
<dbReference type="EC" id="2.4.1.82" evidence="4"/>
<dbReference type="Gene3D" id="3.40.30.10">
    <property type="entry name" value="Glutaredoxin"/>
    <property type="match status" value="1"/>
</dbReference>
<dbReference type="GO" id="GO:0052692">
    <property type="term" value="F:raffinose alpha-galactosidase activity"/>
    <property type="evidence" value="ECO:0007669"/>
    <property type="project" value="TreeGrafter"/>
</dbReference>
<dbReference type="GO" id="GO:0034599">
    <property type="term" value="P:cellular response to oxidative stress"/>
    <property type="evidence" value="ECO:0007669"/>
    <property type="project" value="InterPro"/>
</dbReference>
<gene>
    <name evidence="14" type="ORF">Tci_010550</name>
</gene>
<proteinExistence type="inferred from homology"/>
<dbReference type="SUPFAM" id="SSF52833">
    <property type="entry name" value="Thioredoxin-like"/>
    <property type="match status" value="1"/>
</dbReference>
<evidence type="ECO:0000256" key="10">
    <source>
        <dbReference type="ARBA" id="ARBA00031688"/>
    </source>
</evidence>
<evidence type="ECO:0000313" key="14">
    <source>
        <dbReference type="EMBL" id="GEU38572.1"/>
    </source>
</evidence>